<keyword evidence="2" id="KW-1185">Reference proteome</keyword>
<dbReference type="Proteomes" id="UP001630127">
    <property type="component" value="Unassembled WGS sequence"/>
</dbReference>
<evidence type="ECO:0000313" key="2">
    <source>
        <dbReference type="Proteomes" id="UP001630127"/>
    </source>
</evidence>
<reference evidence="1 2" key="1">
    <citation type="submission" date="2024-11" db="EMBL/GenBank/DDBJ databases">
        <title>A near-complete genome assembly of Cinchona calisaya.</title>
        <authorList>
            <person name="Lian D.C."/>
            <person name="Zhao X.W."/>
            <person name="Wei L."/>
        </authorList>
    </citation>
    <scope>NUCLEOTIDE SEQUENCE [LARGE SCALE GENOMIC DNA]</scope>
    <source>
        <tissue evidence="1">Nenye</tissue>
    </source>
</reference>
<evidence type="ECO:0000313" key="1">
    <source>
        <dbReference type="EMBL" id="KAL3512740.1"/>
    </source>
</evidence>
<comment type="caution">
    <text evidence="1">The sequence shown here is derived from an EMBL/GenBank/DDBJ whole genome shotgun (WGS) entry which is preliminary data.</text>
</comment>
<name>A0ABD2Z330_9GENT</name>
<protein>
    <submittedName>
        <fullName evidence="1">Uncharacterized protein</fullName>
    </submittedName>
</protein>
<sequence>MANVLTRIVYMTMNVLPEHEAKIINGVRHIAMGALEHLGQQRRIEIGPVELPSDLPFQSQHTLFLPLNVRIHKR</sequence>
<dbReference type="AlphaFoldDB" id="A0ABD2Z330"/>
<proteinExistence type="predicted"/>
<gene>
    <name evidence="1" type="ORF">ACH5RR_025457</name>
</gene>
<dbReference type="EMBL" id="JBJUIK010000011">
    <property type="protein sequence ID" value="KAL3512740.1"/>
    <property type="molecule type" value="Genomic_DNA"/>
</dbReference>
<organism evidence="1 2">
    <name type="scientific">Cinchona calisaya</name>
    <dbReference type="NCBI Taxonomy" id="153742"/>
    <lineage>
        <taxon>Eukaryota</taxon>
        <taxon>Viridiplantae</taxon>
        <taxon>Streptophyta</taxon>
        <taxon>Embryophyta</taxon>
        <taxon>Tracheophyta</taxon>
        <taxon>Spermatophyta</taxon>
        <taxon>Magnoliopsida</taxon>
        <taxon>eudicotyledons</taxon>
        <taxon>Gunneridae</taxon>
        <taxon>Pentapetalae</taxon>
        <taxon>asterids</taxon>
        <taxon>lamiids</taxon>
        <taxon>Gentianales</taxon>
        <taxon>Rubiaceae</taxon>
        <taxon>Cinchonoideae</taxon>
        <taxon>Cinchoneae</taxon>
        <taxon>Cinchona</taxon>
    </lineage>
</organism>
<accession>A0ABD2Z330</accession>